<dbReference type="SMART" id="SM00248">
    <property type="entry name" value="ANK"/>
    <property type="match status" value="4"/>
</dbReference>
<dbReference type="PRINTS" id="PR01415">
    <property type="entry name" value="ANKYRIN"/>
</dbReference>
<reference evidence="3" key="2">
    <citation type="journal article" date="2007" name="Science">
        <title>Draft genome sequence of the sexually transmitted pathogen Trichomonas vaginalis.</title>
        <authorList>
            <person name="Carlton J.M."/>
            <person name="Hirt R.P."/>
            <person name="Silva J.C."/>
            <person name="Delcher A.L."/>
            <person name="Schatz M."/>
            <person name="Zhao Q."/>
            <person name="Wortman J.R."/>
            <person name="Bidwell S.L."/>
            <person name="Alsmark U.C.M."/>
            <person name="Besteiro S."/>
            <person name="Sicheritz-Ponten T."/>
            <person name="Noel C.J."/>
            <person name="Dacks J.B."/>
            <person name="Foster P.G."/>
            <person name="Simillion C."/>
            <person name="Van de Peer Y."/>
            <person name="Miranda-Saavedra D."/>
            <person name="Barton G.J."/>
            <person name="Westrop G.D."/>
            <person name="Mueller S."/>
            <person name="Dessi D."/>
            <person name="Fiori P.L."/>
            <person name="Ren Q."/>
            <person name="Paulsen I."/>
            <person name="Zhang H."/>
            <person name="Bastida-Corcuera F.D."/>
            <person name="Simoes-Barbosa A."/>
            <person name="Brown M.T."/>
            <person name="Hayes R.D."/>
            <person name="Mukherjee M."/>
            <person name="Okumura C.Y."/>
            <person name="Schneider R."/>
            <person name="Smith A.J."/>
            <person name="Vanacova S."/>
            <person name="Villalvazo M."/>
            <person name="Haas B.J."/>
            <person name="Pertea M."/>
            <person name="Feldblyum T.V."/>
            <person name="Utterback T.R."/>
            <person name="Shu C.L."/>
            <person name="Osoegawa K."/>
            <person name="de Jong P.J."/>
            <person name="Hrdy I."/>
            <person name="Horvathova L."/>
            <person name="Zubacova Z."/>
            <person name="Dolezal P."/>
            <person name="Malik S.B."/>
            <person name="Logsdon J.M. Jr."/>
            <person name="Henze K."/>
            <person name="Gupta A."/>
            <person name="Wang C.C."/>
            <person name="Dunne R.L."/>
            <person name="Upcroft J.A."/>
            <person name="Upcroft P."/>
            <person name="White O."/>
            <person name="Salzberg S.L."/>
            <person name="Tang P."/>
            <person name="Chiu C.-H."/>
            <person name="Lee Y.-S."/>
            <person name="Embley T.M."/>
            <person name="Coombs G.H."/>
            <person name="Mottram J.C."/>
            <person name="Tachezy J."/>
            <person name="Fraser-Liggett C.M."/>
            <person name="Johnson P.J."/>
        </authorList>
    </citation>
    <scope>NUCLEOTIDE SEQUENCE [LARGE SCALE GENOMIC DNA]</scope>
    <source>
        <strain evidence="3">G3</strain>
    </source>
</reference>
<dbReference type="AlphaFoldDB" id="A2G2M6"/>
<dbReference type="PANTHER" id="PTHR24182:SF13">
    <property type="entry name" value="LD18443P"/>
    <property type="match status" value="1"/>
</dbReference>
<protein>
    <recommendedName>
        <fullName evidence="2">DUF3447 domain-containing protein</fullName>
    </recommendedName>
</protein>
<evidence type="ECO:0000256" key="1">
    <source>
        <dbReference type="PROSITE-ProRule" id="PRU00023"/>
    </source>
</evidence>
<keyword evidence="4" id="KW-1185">Reference proteome</keyword>
<dbReference type="Pfam" id="PF12796">
    <property type="entry name" value="Ank_2"/>
    <property type="match status" value="2"/>
</dbReference>
<evidence type="ECO:0000313" key="3">
    <source>
        <dbReference type="EMBL" id="EAX88587.1"/>
    </source>
</evidence>
<evidence type="ECO:0000259" key="2">
    <source>
        <dbReference type="Pfam" id="PF11929"/>
    </source>
</evidence>
<evidence type="ECO:0000313" key="4">
    <source>
        <dbReference type="Proteomes" id="UP000001542"/>
    </source>
</evidence>
<feature type="repeat" description="ANK" evidence="1">
    <location>
        <begin position="152"/>
        <end position="184"/>
    </location>
</feature>
<feature type="repeat" description="ANK" evidence="1">
    <location>
        <begin position="88"/>
        <end position="120"/>
    </location>
</feature>
<dbReference type="InterPro" id="IPR020683">
    <property type="entry name" value="DUF3447"/>
</dbReference>
<dbReference type="SUPFAM" id="SSF48403">
    <property type="entry name" value="Ankyrin repeat"/>
    <property type="match status" value="1"/>
</dbReference>
<dbReference type="VEuPathDB" id="TrichDB:TVAGG3_0599530"/>
<sequence>MSDWNTMEAAIASHNFDNVEKLITEYHLRITSLPCTTYYNLYAYAFFLDDANSYDLSLTIFKSQLFHIPSLCEYLIKNGVDINLNLFGGYTALHYAVDSNQTGIASTLLLNGFDCSVLNGSELSLVISNDNSAMLELLASHGSNVNYKYEESQFTILHHACLKNKIEAANILISHGANINDNNNRQKLTPLMIGLILNHRDIIKLLISRGADINMQKSGGFSAIHLTILFCKLYYLYYKSCVLRIKCNNILRPNANKC</sequence>
<gene>
    <name evidence="3" type="ORF">TVAG_265270</name>
</gene>
<dbReference type="PANTHER" id="PTHR24182">
    <property type="entry name" value="ANKYRIN REPEAT AND SOCS BOX CONTAINING 4"/>
    <property type="match status" value="1"/>
</dbReference>
<dbReference type="PROSITE" id="PS50297">
    <property type="entry name" value="ANK_REP_REGION"/>
    <property type="match status" value="3"/>
</dbReference>
<dbReference type="InterPro" id="IPR002110">
    <property type="entry name" value="Ankyrin_rpt"/>
</dbReference>
<keyword evidence="1" id="KW-0040">ANK repeat</keyword>
<dbReference type="KEGG" id="tva:4746248"/>
<reference evidence="3" key="1">
    <citation type="submission" date="2006-10" db="EMBL/GenBank/DDBJ databases">
        <authorList>
            <person name="Amadeo P."/>
            <person name="Zhao Q."/>
            <person name="Wortman J."/>
            <person name="Fraser-Liggett C."/>
            <person name="Carlton J."/>
        </authorList>
    </citation>
    <scope>NUCLEOTIDE SEQUENCE</scope>
    <source>
        <strain evidence="3">G3</strain>
    </source>
</reference>
<name>A2G2M6_TRIV3</name>
<dbReference type="EMBL" id="DS114292">
    <property type="protein sequence ID" value="EAX88587.1"/>
    <property type="molecule type" value="Genomic_DNA"/>
</dbReference>
<dbReference type="InterPro" id="IPR036770">
    <property type="entry name" value="Ankyrin_rpt-contain_sf"/>
</dbReference>
<dbReference type="SMR" id="A2G2M6"/>
<feature type="domain" description="DUF3447" evidence="2">
    <location>
        <begin position="3"/>
        <end position="45"/>
    </location>
</feature>
<accession>A2G2M6</accession>
<proteinExistence type="predicted"/>
<dbReference type="OrthoDB" id="10257049at2759"/>
<dbReference type="Gene3D" id="1.25.40.20">
    <property type="entry name" value="Ankyrin repeat-containing domain"/>
    <property type="match status" value="1"/>
</dbReference>
<dbReference type="InParanoid" id="A2G2M6"/>
<dbReference type="eggNOG" id="KOG4177">
    <property type="taxonomic scope" value="Eukaryota"/>
</dbReference>
<dbReference type="VEuPathDB" id="TrichDB:TVAG_265270"/>
<dbReference type="Pfam" id="PF11929">
    <property type="entry name" value="DUF3447"/>
    <property type="match status" value="1"/>
</dbReference>
<dbReference type="RefSeq" id="XP_001301517.1">
    <property type="nucleotide sequence ID" value="XM_001301516.1"/>
</dbReference>
<dbReference type="PROSITE" id="PS50088">
    <property type="entry name" value="ANK_REPEAT"/>
    <property type="match status" value="3"/>
</dbReference>
<feature type="repeat" description="ANK" evidence="1">
    <location>
        <begin position="186"/>
        <end position="218"/>
    </location>
</feature>
<dbReference type="Proteomes" id="UP000001542">
    <property type="component" value="Unassembled WGS sequence"/>
</dbReference>
<dbReference type="STRING" id="5722.A2G2M6"/>
<organism evidence="3 4">
    <name type="scientific">Trichomonas vaginalis (strain ATCC PRA-98 / G3)</name>
    <dbReference type="NCBI Taxonomy" id="412133"/>
    <lineage>
        <taxon>Eukaryota</taxon>
        <taxon>Metamonada</taxon>
        <taxon>Parabasalia</taxon>
        <taxon>Trichomonadida</taxon>
        <taxon>Trichomonadidae</taxon>
        <taxon>Trichomonas</taxon>
    </lineage>
</organism>